<dbReference type="SMART" id="SM00471">
    <property type="entry name" value="HDc"/>
    <property type="match status" value="1"/>
</dbReference>
<evidence type="ECO:0000256" key="1">
    <source>
        <dbReference type="ARBA" id="ARBA00022801"/>
    </source>
</evidence>
<evidence type="ECO:0000313" key="3">
    <source>
        <dbReference type="EMBL" id="NOV00659.1"/>
    </source>
</evidence>
<dbReference type="PROSITE" id="PS51831">
    <property type="entry name" value="HD"/>
    <property type="match status" value="1"/>
</dbReference>
<dbReference type="PANTHER" id="PTHR11373:SF4">
    <property type="entry name" value="DEOXYNUCLEOSIDE TRIPHOSPHATE TRIPHOSPHOHYDROLASE SAMHD1"/>
    <property type="match status" value="1"/>
</dbReference>
<dbReference type="CDD" id="cd00077">
    <property type="entry name" value="HDc"/>
    <property type="match status" value="1"/>
</dbReference>
<proteinExistence type="predicted"/>
<name>A0ABX1ZKN4_9BACL</name>
<sequence length="410" mass="46968">MLEERARYTPAIYTRQSEETIDQMSGFQLDHVRILSSPHFRLLQHKTQLIPYPYNHLLRNRLLHSLEVSNIADGIARKVNERSTCADLSPLELDLIHAASYAHDIGHPPFGHAGERILDGLMRSASGFESNAQTIRLLTQKVLIVSKHTLATVLKHKSAIPLVRSREDGFMKGYYLESADIVQELFHLYGNHLPENRIVDIADDVANAIYDLRDLVHFFGKNEFLRRYKHAVTPSKVMECLQFSTHERLDSTLEIVCILHDLENNVLPGLLSMNTGLETIALENIRVSYLDAIKVKILQHTMQIGLPRYQRLQIAVTKAIVKLCFLDDPINFKMEEDIRDAIERMFHGLYEGHVNVSGLGKAYLPMLEEAVDDIAKARAVCDILCCFTDVEVWHYTRKQQDPMVFCSYNY</sequence>
<dbReference type="InterPro" id="IPR003607">
    <property type="entry name" value="HD/PDEase_dom"/>
</dbReference>
<dbReference type="Proteomes" id="UP000618579">
    <property type="component" value="Unassembled WGS sequence"/>
</dbReference>
<dbReference type="Gene3D" id="1.10.3210.10">
    <property type="entry name" value="Hypothetical protein af1432"/>
    <property type="match status" value="1"/>
</dbReference>
<dbReference type="InterPro" id="IPR006674">
    <property type="entry name" value="HD_domain"/>
</dbReference>
<dbReference type="EMBL" id="WHNZ01000022">
    <property type="protein sequence ID" value="NOV00659.1"/>
    <property type="molecule type" value="Genomic_DNA"/>
</dbReference>
<dbReference type="InterPro" id="IPR006261">
    <property type="entry name" value="dGTPase"/>
</dbReference>
<dbReference type="InterPro" id="IPR050135">
    <property type="entry name" value="dGTPase-like"/>
</dbReference>
<dbReference type="NCBIfam" id="TIGR01353">
    <property type="entry name" value="dGTP_triPase"/>
    <property type="match status" value="1"/>
</dbReference>
<dbReference type="Pfam" id="PF01966">
    <property type="entry name" value="HD"/>
    <property type="match status" value="1"/>
</dbReference>
<dbReference type="SUPFAM" id="SSF109604">
    <property type="entry name" value="HD-domain/PDEase-like"/>
    <property type="match status" value="1"/>
</dbReference>
<keyword evidence="4" id="KW-1185">Reference proteome</keyword>
<feature type="domain" description="HD" evidence="2">
    <location>
        <begin position="61"/>
        <end position="208"/>
    </location>
</feature>
<protein>
    <submittedName>
        <fullName evidence="3">DNTP triphosphohydrolase</fullName>
    </submittedName>
</protein>
<evidence type="ECO:0000259" key="2">
    <source>
        <dbReference type="PROSITE" id="PS51831"/>
    </source>
</evidence>
<evidence type="ECO:0000313" key="4">
    <source>
        <dbReference type="Proteomes" id="UP000618579"/>
    </source>
</evidence>
<accession>A0ABX1ZKN4</accession>
<comment type="caution">
    <text evidence="3">The sequence shown here is derived from an EMBL/GenBank/DDBJ whole genome shotgun (WGS) entry which is preliminary data.</text>
</comment>
<organism evidence="3 4">
    <name type="scientific">Paenibacillus planticolens</name>
    <dbReference type="NCBI Taxonomy" id="2654976"/>
    <lineage>
        <taxon>Bacteria</taxon>
        <taxon>Bacillati</taxon>
        <taxon>Bacillota</taxon>
        <taxon>Bacilli</taxon>
        <taxon>Bacillales</taxon>
        <taxon>Paenibacillaceae</taxon>
        <taxon>Paenibacillus</taxon>
    </lineage>
</organism>
<gene>
    <name evidence="3" type="primary">dgt</name>
    <name evidence="3" type="ORF">GC097_11595</name>
</gene>
<dbReference type="RefSeq" id="WP_171683489.1">
    <property type="nucleotide sequence ID" value="NZ_WHNZ01000022.1"/>
</dbReference>
<dbReference type="PANTHER" id="PTHR11373">
    <property type="entry name" value="DEOXYNUCLEOSIDE TRIPHOSPHATE TRIPHOSPHOHYDROLASE"/>
    <property type="match status" value="1"/>
</dbReference>
<keyword evidence="1" id="KW-0378">Hydrolase</keyword>
<reference evidence="3 4" key="1">
    <citation type="submission" date="2019-10" db="EMBL/GenBank/DDBJ databases">
        <title>Description of Paenibacillus pedi sp. nov.</title>
        <authorList>
            <person name="Carlier A."/>
            <person name="Qi S."/>
        </authorList>
    </citation>
    <scope>NUCLEOTIDE SEQUENCE [LARGE SCALE GENOMIC DNA]</scope>
    <source>
        <strain evidence="3 4">LMG 31457</strain>
    </source>
</reference>